<dbReference type="Pfam" id="PF07715">
    <property type="entry name" value="Plug"/>
    <property type="match status" value="1"/>
</dbReference>
<dbReference type="GO" id="GO:0009279">
    <property type="term" value="C:cell outer membrane"/>
    <property type="evidence" value="ECO:0007669"/>
    <property type="project" value="UniProtKB-SubCell"/>
</dbReference>
<gene>
    <name evidence="14" type="ORF">AGR3A_Lc10113</name>
</gene>
<dbReference type="SUPFAM" id="SSF56935">
    <property type="entry name" value="Porins"/>
    <property type="match status" value="1"/>
</dbReference>
<dbReference type="Proteomes" id="UP000191988">
    <property type="component" value="Unassembled WGS sequence"/>
</dbReference>
<dbReference type="InterPro" id="IPR011662">
    <property type="entry name" value="Secretin/TonB_short_N"/>
</dbReference>
<feature type="signal peptide" evidence="12">
    <location>
        <begin position="1"/>
        <end position="29"/>
    </location>
</feature>
<dbReference type="InterPro" id="IPR037066">
    <property type="entry name" value="Plug_dom_sf"/>
</dbReference>
<dbReference type="CDD" id="cd01347">
    <property type="entry name" value="ligand_gated_channel"/>
    <property type="match status" value="1"/>
</dbReference>
<dbReference type="AlphaFoldDB" id="A0A1S7QVG9"/>
<evidence type="ECO:0000313" key="14">
    <source>
        <dbReference type="EMBL" id="CUX42556.1"/>
    </source>
</evidence>
<keyword evidence="5 10" id="KW-0812">Transmembrane</keyword>
<feature type="chain" id="PRO_5013363401" evidence="12">
    <location>
        <begin position="30"/>
        <end position="834"/>
    </location>
</feature>
<evidence type="ECO:0000256" key="10">
    <source>
        <dbReference type="PROSITE-ProRule" id="PRU01360"/>
    </source>
</evidence>
<evidence type="ECO:0000313" key="15">
    <source>
        <dbReference type="Proteomes" id="UP000191988"/>
    </source>
</evidence>
<keyword evidence="4" id="KW-0410">Iron transport</keyword>
<comment type="similarity">
    <text evidence="10 11">Belongs to the TonB-dependent receptor family.</text>
</comment>
<dbReference type="InterPro" id="IPR039426">
    <property type="entry name" value="TonB-dep_rcpt-like"/>
</dbReference>
<accession>A0A1S7QVG9</accession>
<comment type="subcellular location">
    <subcellularLocation>
        <location evidence="1 10">Cell outer membrane</location>
        <topology evidence="1 10">Multi-pass membrane protein</topology>
    </subcellularLocation>
</comment>
<evidence type="ECO:0000256" key="2">
    <source>
        <dbReference type="ARBA" id="ARBA00022448"/>
    </source>
</evidence>
<keyword evidence="4" id="KW-0406">Ion transport</keyword>
<dbReference type="InterPro" id="IPR011276">
    <property type="entry name" value="TonB_haem/Hb_rcpt"/>
</dbReference>
<evidence type="ECO:0000256" key="8">
    <source>
        <dbReference type="ARBA" id="ARBA00023136"/>
    </source>
</evidence>
<evidence type="ECO:0000256" key="6">
    <source>
        <dbReference type="ARBA" id="ARBA00023004"/>
    </source>
</evidence>
<dbReference type="NCBIfam" id="TIGR01785">
    <property type="entry name" value="TonB-hemin"/>
    <property type="match status" value="1"/>
</dbReference>
<keyword evidence="14" id="KW-0675">Receptor</keyword>
<keyword evidence="6" id="KW-0408">Iron</keyword>
<keyword evidence="3 10" id="KW-1134">Transmembrane beta strand</keyword>
<dbReference type="EMBL" id="FBWK01000045">
    <property type="protein sequence ID" value="CUX42556.1"/>
    <property type="molecule type" value="Genomic_DNA"/>
</dbReference>
<dbReference type="Pfam" id="PF07660">
    <property type="entry name" value="STN"/>
    <property type="match status" value="1"/>
</dbReference>
<evidence type="ECO:0000256" key="3">
    <source>
        <dbReference type="ARBA" id="ARBA00022452"/>
    </source>
</evidence>
<evidence type="ECO:0000256" key="4">
    <source>
        <dbReference type="ARBA" id="ARBA00022496"/>
    </source>
</evidence>
<sequence>MTRPQPAFRHRTRARASLFSLLLASAAVAAIPAQVSAQQTQKVAINLPAGNMATALNRLASQSGLQMVYDASVARGLKSASVSGTMTPAEALERLLSGTGIRYQFIGEKTVRMEMANRSATASESGESTVLQPITLKGGRVFNGDAPSVVEIDQAAIEAAQSNSLPQLLQKTPGVSSSGGVRSQGQSTSIRGFARQSDVRLLLDGAPKNFERYDQGTVFIDPELLKRVEIQKGATSVRYGNGGFGGTVIMESKTASDMLKPGQSFGAWGKTSFQSANKQKLGSAAIYGKSDFGGPVTYDGLASVIWRKSDNMRVGGGQVYDASNDKITSFSANAGAAYDGHELRASVIYGKSGDYGPLAANRGDLGLTAYSIKTYGYDLARLRALAWRDMEDFSSTLKYSYDGDSDLVNFKAMASFSATSLDMTRPAIPGFVPTGSLGGMQDDTKYTDFKLEAENTSNFELGGVSHVANYGVQYMRHERDSWMYDIANRTSAQYNYGRYASWIKPEGKQETIAAFFRDEISLTDTFKVTPGIRFDHIRSQGVPNAAPRYNTPAAGHDYSAVSHSGATPALSMRWEAVPGTTFFADWAYAMRAPVIDELYSSQSLATTASGTSRNLKVERNNNFNLGVSQRFDDVFQNGDSLTASIGGFYNNVTNPITRRFGSANLARVKNVPFYWNTPSYKIYGLDFSASYDSDYVFGNLGLSWMNGSRNGAINDVYGPDTYMNDLSPLTANLQLGYKLPDWDLALSWNGQFVAHQERTPVNQGTGSFYARPESLGYAVHGIALDWTPKEGMMAGLEVHAAVENLFDKYYFPYLSDGIAAQPGRNFKLSISRKF</sequence>
<protein>
    <submittedName>
        <fullName evidence="14">Putative TonB-dependent heme receptor</fullName>
    </submittedName>
</protein>
<keyword evidence="9 10" id="KW-0998">Cell outer membrane</keyword>
<dbReference type="PANTHER" id="PTHR30069">
    <property type="entry name" value="TONB-DEPENDENT OUTER MEMBRANE RECEPTOR"/>
    <property type="match status" value="1"/>
</dbReference>
<organism evidence="14 15">
    <name type="scientific">Agrobacterium tomkonis CFBP 6623</name>
    <dbReference type="NCBI Taxonomy" id="1183432"/>
    <lineage>
        <taxon>Bacteria</taxon>
        <taxon>Pseudomonadati</taxon>
        <taxon>Pseudomonadota</taxon>
        <taxon>Alphaproteobacteria</taxon>
        <taxon>Hyphomicrobiales</taxon>
        <taxon>Rhizobiaceae</taxon>
        <taxon>Rhizobium/Agrobacterium group</taxon>
        <taxon>Agrobacterium</taxon>
        <taxon>Agrobacterium tumefaciens complex</taxon>
    </lineage>
</organism>
<dbReference type="Gene3D" id="2.170.130.10">
    <property type="entry name" value="TonB-dependent receptor, plug domain"/>
    <property type="match status" value="1"/>
</dbReference>
<dbReference type="SMART" id="SM00965">
    <property type="entry name" value="STN"/>
    <property type="match status" value="1"/>
</dbReference>
<dbReference type="GO" id="GO:0044718">
    <property type="term" value="P:siderophore transmembrane transport"/>
    <property type="evidence" value="ECO:0007669"/>
    <property type="project" value="TreeGrafter"/>
</dbReference>
<dbReference type="PANTHER" id="PTHR30069:SF56">
    <property type="entry name" value="TONB-DEPENDENT HEME RECEPTOR A"/>
    <property type="match status" value="1"/>
</dbReference>
<reference evidence="15" key="1">
    <citation type="submission" date="2016-01" db="EMBL/GenBank/DDBJ databases">
        <authorList>
            <person name="Regsiter A."/>
            <person name="william w."/>
        </authorList>
    </citation>
    <scope>NUCLEOTIDE SEQUENCE [LARGE SCALE GENOMIC DNA]</scope>
    <source>
        <strain evidence="15">CFBP 6623</strain>
    </source>
</reference>
<evidence type="ECO:0000256" key="5">
    <source>
        <dbReference type="ARBA" id="ARBA00022692"/>
    </source>
</evidence>
<dbReference type="RefSeq" id="WP_232370441.1">
    <property type="nucleotide sequence ID" value="NZ_LT009724.1"/>
</dbReference>
<evidence type="ECO:0000256" key="11">
    <source>
        <dbReference type="RuleBase" id="RU003357"/>
    </source>
</evidence>
<keyword evidence="8 10" id="KW-0472">Membrane</keyword>
<dbReference type="STRING" id="1183432.AGR3A_Lc10113"/>
<evidence type="ECO:0000259" key="13">
    <source>
        <dbReference type="SMART" id="SM00965"/>
    </source>
</evidence>
<evidence type="ECO:0000256" key="9">
    <source>
        <dbReference type="ARBA" id="ARBA00023237"/>
    </source>
</evidence>
<dbReference type="GO" id="GO:0015344">
    <property type="term" value="F:siderophore uptake transmembrane transporter activity"/>
    <property type="evidence" value="ECO:0007669"/>
    <property type="project" value="TreeGrafter"/>
</dbReference>
<dbReference type="Pfam" id="PF00593">
    <property type="entry name" value="TonB_dep_Rec_b-barrel"/>
    <property type="match status" value="1"/>
</dbReference>
<dbReference type="Gene3D" id="2.40.170.20">
    <property type="entry name" value="TonB-dependent receptor, beta-barrel domain"/>
    <property type="match status" value="1"/>
</dbReference>
<dbReference type="Gene3D" id="3.55.50.30">
    <property type="match status" value="1"/>
</dbReference>
<evidence type="ECO:0000256" key="1">
    <source>
        <dbReference type="ARBA" id="ARBA00004571"/>
    </source>
</evidence>
<dbReference type="InterPro" id="IPR000531">
    <property type="entry name" value="Beta-barrel_TonB"/>
</dbReference>
<evidence type="ECO:0000256" key="7">
    <source>
        <dbReference type="ARBA" id="ARBA00023077"/>
    </source>
</evidence>
<dbReference type="PROSITE" id="PS52016">
    <property type="entry name" value="TONB_DEPENDENT_REC_3"/>
    <property type="match status" value="1"/>
</dbReference>
<dbReference type="InterPro" id="IPR012910">
    <property type="entry name" value="Plug_dom"/>
</dbReference>
<name>A0A1S7QVG9_9HYPH</name>
<feature type="domain" description="Secretin/TonB short N-terminal" evidence="13">
    <location>
        <begin position="65"/>
        <end position="116"/>
    </location>
</feature>
<proteinExistence type="inferred from homology"/>
<evidence type="ECO:0000256" key="12">
    <source>
        <dbReference type="SAM" id="SignalP"/>
    </source>
</evidence>
<keyword evidence="7 11" id="KW-0798">TonB box</keyword>
<keyword evidence="15" id="KW-1185">Reference proteome</keyword>
<keyword evidence="12" id="KW-0732">Signal</keyword>
<dbReference type="InterPro" id="IPR036942">
    <property type="entry name" value="Beta-barrel_TonB_sf"/>
</dbReference>
<dbReference type="GO" id="GO:0015232">
    <property type="term" value="F:heme transmembrane transporter activity"/>
    <property type="evidence" value="ECO:0007669"/>
    <property type="project" value="InterPro"/>
</dbReference>
<keyword evidence="2 10" id="KW-0813">Transport</keyword>